<dbReference type="CDD" id="cd02897">
    <property type="entry name" value="A2M_2"/>
    <property type="match status" value="1"/>
</dbReference>
<dbReference type="GeneID" id="136806877"/>
<name>A0A7M5X3R7_9CNID</name>
<sequence>MSRFLWHMLLVALSILVITEAELIQRDEAKCSKDKTLKECSWHYLAYFPRMFRSGVTENIMISTHGFPKSVSVNIRLTKQDDSDYTSVSKIVQPGQLSTIPLFVGHDASNRLKLHIEGLGEAIDGDSWLFKNTTDYIYVQKLGLNIMVQTDRPIYKPGQTIKFRVIVVDTDLKPFTGTLNKVQIENPSGSVMRQWREVDLVDSGYASFELKTSEKPVLGKWKITAHVKSYKKVLQVEVKKFVLPKFKVTISPPSFILVADTTVEAEICAKYSYGKSVIGQLTTTICARKDYGYRHWYQPISLDGKNRKCKTIKKRIDGCATITIPRDDFYPIKDEKSSSNNQLAISYDAKVKESITGIELEAEKVERKMQSVGYRLSFEKFDSFKPGFPLKTKLFVKDLDGKPADKVLVTLKVGTNYRKGDILDKKAVVTNGVFEIDVPIPPFKHNKIYLHANHERKPLYTGETQWRRRAEDSKSLTAWFSPSHSYLKIEKQFKGAAKIGSFVDVNVHYTSVDAGDIDRTVYYSTMCAGNIVDSGSFTKTFVNDATPQPTATTTTTTTTTTTASLATNITTEIYRSIFRLNNVPPTWPPVPSTLRKGSFKFSFDITKEMMPHCKMVVYYMRGEEMVADNTKFDVEDILENDVSIKFTSDEVKPGRSVQLNLKAAPNSKVAVTAVDTSIHFLAKGNDLKQKDLFDIRENLDISAGYVRSRWDRCPNPYGLRRKRSIIPYDDTEMVDSEKAFAAIGYEVLTNLRLDTRPCERRRPPRIEFGEGDGSAEVDEDRVSGLPGPRAEKKRVETRVDATNSVNKKKPTHVRQNFPETWLWLDETVSNEGAKSIDVKVPDTITSWYASAFGISKSAGMGVAKATKIRVFQPFFISLNLPYSVIRGELLTVPAVVFNYMEDSCLSIRVSLERSLDFQMVAGPSAKTCLCGKRSAKILFKLIPKKLGQIPIRITAETLDHNICALSKNIDSTVSASDILVRKLRVEPEGVKNSYTLSEFICPRETPTTEFKLRRPENLVPGSIFSKVSVIGDIMGSSLSNIDELLAMPYGCGEQNMLKFAPNIFIMNYLNHTNQATGDITDKALGYMRSGYQRELTYKHSNGGYSAFGSRDTEASTWLTAFVLKSYAEARPWIDIDDKEIKHSSQWLLRAQSKDGCFPSIGSLHNKAMKGGVKTPATLTAYVTISLLEADVASFDTRLYAASKCVRKSLDDINDSYSLAIIAYMFAKLKDSQGYDQVMKRLNSMAIDEAGMKHWEESKDEDDENRSPNRWYYQARSTDIEQTAYVMLAMLEKRGKEAISDAIPIVRWLSKQRNGLGGWSSTQDTVLAMQALANFADLTYGSSMNMNIQMEDGKDTNEFEITSKNNLVLQQVEDIPVPSTLKIKASGDGCALLQAHVQYNEKHVLTKPSFAVRVEEATIKTGKLTPLKTCYSQQLTVCAKWLRKGVSNMAMIDVVMVSGFSPNEKSLNKAQWTTPGLKDVETKGKNVYFYFNRFENKETCVKFIVDQEQVVEKSKEVPIKVYDYYDTEKSATVMYGFNKEECKGEKHNFSLFP</sequence>
<evidence type="ECO:0000313" key="15">
    <source>
        <dbReference type="Proteomes" id="UP000594262"/>
    </source>
</evidence>
<dbReference type="InterPro" id="IPR009048">
    <property type="entry name" value="A-macroglobulin_rcpt-bd"/>
</dbReference>
<dbReference type="SMART" id="SM01361">
    <property type="entry name" value="A2M_recep"/>
    <property type="match status" value="1"/>
</dbReference>
<dbReference type="Pfam" id="PF00207">
    <property type="entry name" value="A2M"/>
    <property type="match status" value="1"/>
</dbReference>
<dbReference type="SMART" id="SM01360">
    <property type="entry name" value="A2M"/>
    <property type="match status" value="1"/>
</dbReference>
<evidence type="ECO:0000313" key="14">
    <source>
        <dbReference type="EnsemblMetazoa" id="CLYHEMP017064.2"/>
    </source>
</evidence>
<dbReference type="InterPro" id="IPR041813">
    <property type="entry name" value="A2M_TED"/>
</dbReference>
<comment type="subcellular location">
    <subcellularLocation>
        <location evidence="1">Secreted</location>
    </subcellularLocation>
</comment>
<comment type="similarity">
    <text evidence="2">Belongs to the protease inhibitor I39 (alpha-2-macroglobulin) family.</text>
</comment>
<dbReference type="Gene3D" id="6.20.50.160">
    <property type="match status" value="1"/>
</dbReference>
<evidence type="ECO:0000256" key="2">
    <source>
        <dbReference type="ARBA" id="ARBA00010952"/>
    </source>
</evidence>
<dbReference type="Pfam" id="PF07703">
    <property type="entry name" value="A2M_BRD"/>
    <property type="match status" value="1"/>
</dbReference>
<dbReference type="SUPFAM" id="SSF81296">
    <property type="entry name" value="E set domains"/>
    <property type="match status" value="1"/>
</dbReference>
<evidence type="ECO:0000256" key="8">
    <source>
        <dbReference type="ARBA" id="ARBA00023180"/>
    </source>
</evidence>
<dbReference type="InterPro" id="IPR040839">
    <property type="entry name" value="MG4"/>
</dbReference>
<evidence type="ECO:0000256" key="6">
    <source>
        <dbReference type="ARBA" id="ARBA00022900"/>
    </source>
</evidence>
<proteinExistence type="inferred from homology"/>
<keyword evidence="15" id="KW-1185">Reference proteome</keyword>
<dbReference type="RefSeq" id="XP_066919555.1">
    <property type="nucleotide sequence ID" value="XM_067063454.1"/>
</dbReference>
<dbReference type="Gene3D" id="1.50.10.20">
    <property type="match status" value="1"/>
</dbReference>
<dbReference type="Pfam" id="PF01835">
    <property type="entry name" value="MG2"/>
    <property type="match status" value="1"/>
</dbReference>
<dbReference type="FunFam" id="1.50.10.20:FF:000001">
    <property type="entry name" value="CD109 isoform 1"/>
    <property type="match status" value="1"/>
</dbReference>
<reference evidence="14" key="1">
    <citation type="submission" date="2021-01" db="UniProtKB">
        <authorList>
            <consortium name="EnsemblMetazoa"/>
        </authorList>
    </citation>
    <scope>IDENTIFICATION</scope>
</reference>
<dbReference type="FunFam" id="2.60.40.1930:FF:000001">
    <property type="entry name" value="CD109 isoform 3"/>
    <property type="match status" value="1"/>
</dbReference>
<dbReference type="GO" id="GO:0004867">
    <property type="term" value="F:serine-type endopeptidase inhibitor activity"/>
    <property type="evidence" value="ECO:0007669"/>
    <property type="project" value="UniProtKB-KW"/>
</dbReference>
<keyword evidence="7" id="KW-1015">Disulfide bond</keyword>
<dbReference type="InterPro" id="IPR011626">
    <property type="entry name" value="Alpha-macroglobulin_TED"/>
</dbReference>
<keyword evidence="8" id="KW-0325">Glycoprotein</keyword>
<dbReference type="InterPro" id="IPR011625">
    <property type="entry name" value="A2M_N_BRD"/>
</dbReference>
<dbReference type="Pfam" id="PF17791">
    <property type="entry name" value="MG3"/>
    <property type="match status" value="1"/>
</dbReference>
<keyword evidence="5 10" id="KW-0732">Signal</keyword>
<dbReference type="Pfam" id="PF17789">
    <property type="entry name" value="MG4"/>
    <property type="match status" value="1"/>
</dbReference>
<keyword evidence="6" id="KW-0722">Serine protease inhibitor</keyword>
<keyword evidence="3" id="KW-0964">Secreted</keyword>
<evidence type="ECO:0000256" key="7">
    <source>
        <dbReference type="ARBA" id="ARBA00023157"/>
    </source>
</evidence>
<dbReference type="InterPro" id="IPR013783">
    <property type="entry name" value="Ig-like_fold"/>
</dbReference>
<dbReference type="Gene3D" id="2.60.40.690">
    <property type="entry name" value="Alpha-macroglobulin, receptor-binding domain"/>
    <property type="match status" value="1"/>
</dbReference>
<feature type="domain" description="Alpha-macroglobulin receptor-binding" evidence="13">
    <location>
        <begin position="1446"/>
        <end position="1534"/>
    </location>
</feature>
<protein>
    <submittedName>
        <fullName evidence="14">Uncharacterized protein</fullName>
    </submittedName>
</protein>
<dbReference type="PANTHER" id="PTHR11412">
    <property type="entry name" value="MACROGLOBULIN / COMPLEMENT"/>
    <property type="match status" value="1"/>
</dbReference>
<dbReference type="PROSITE" id="PS00477">
    <property type="entry name" value="ALPHA_2_MACROGLOBULIN"/>
    <property type="match status" value="1"/>
</dbReference>
<evidence type="ECO:0000256" key="1">
    <source>
        <dbReference type="ARBA" id="ARBA00004613"/>
    </source>
</evidence>
<evidence type="ECO:0000259" key="13">
    <source>
        <dbReference type="SMART" id="SM01361"/>
    </source>
</evidence>
<feature type="compositionally biased region" description="Acidic residues" evidence="9">
    <location>
        <begin position="769"/>
        <end position="779"/>
    </location>
</feature>
<dbReference type="InterPro" id="IPR047565">
    <property type="entry name" value="Alpha-macroglob_thiol-ester_cl"/>
</dbReference>
<dbReference type="Gene3D" id="2.60.40.1930">
    <property type="match status" value="2"/>
</dbReference>
<dbReference type="Proteomes" id="UP000594262">
    <property type="component" value="Unplaced"/>
</dbReference>
<dbReference type="InterPro" id="IPR008930">
    <property type="entry name" value="Terpenoid_cyclase/PrenylTrfase"/>
</dbReference>
<evidence type="ECO:0000256" key="9">
    <source>
        <dbReference type="SAM" id="MobiDB-lite"/>
    </source>
</evidence>
<feature type="domain" description="Alpha-2-macroglobulin" evidence="12">
    <location>
        <begin position="820"/>
        <end position="911"/>
    </location>
</feature>
<dbReference type="InterPro" id="IPR001599">
    <property type="entry name" value="Macroglobln_a2"/>
</dbReference>
<dbReference type="PANTHER" id="PTHR11412:SF171">
    <property type="entry name" value="PREGNANCY ZONE PROTEIN-LIKE PROTEIN"/>
    <property type="match status" value="1"/>
</dbReference>
<dbReference type="InterPro" id="IPR014756">
    <property type="entry name" value="Ig_E-set"/>
</dbReference>
<dbReference type="GO" id="GO:0005615">
    <property type="term" value="C:extracellular space"/>
    <property type="evidence" value="ECO:0007669"/>
    <property type="project" value="InterPro"/>
</dbReference>
<accession>A0A7M5X3R7</accession>
<organism evidence="14 15">
    <name type="scientific">Clytia hemisphaerica</name>
    <dbReference type="NCBI Taxonomy" id="252671"/>
    <lineage>
        <taxon>Eukaryota</taxon>
        <taxon>Metazoa</taxon>
        <taxon>Cnidaria</taxon>
        <taxon>Hydrozoa</taxon>
        <taxon>Hydroidolina</taxon>
        <taxon>Leptothecata</taxon>
        <taxon>Obeliida</taxon>
        <taxon>Clytiidae</taxon>
        <taxon>Clytia</taxon>
    </lineage>
</organism>
<keyword evidence="4" id="KW-0646">Protease inhibitor</keyword>
<evidence type="ECO:0000256" key="10">
    <source>
        <dbReference type="SAM" id="SignalP"/>
    </source>
</evidence>
<dbReference type="InterPro" id="IPR041555">
    <property type="entry name" value="MG3"/>
</dbReference>
<dbReference type="SMART" id="SM01359">
    <property type="entry name" value="A2M_N_2"/>
    <property type="match status" value="1"/>
</dbReference>
<dbReference type="OrthoDB" id="9998011at2759"/>
<dbReference type="Pfam" id="PF07677">
    <property type="entry name" value="A2M_recep"/>
    <property type="match status" value="1"/>
</dbReference>
<dbReference type="SMART" id="SM01419">
    <property type="entry name" value="Thiol-ester_cl"/>
    <property type="match status" value="1"/>
</dbReference>
<evidence type="ECO:0000259" key="11">
    <source>
        <dbReference type="SMART" id="SM01359"/>
    </source>
</evidence>
<feature type="region of interest" description="Disordered" evidence="9">
    <location>
        <begin position="762"/>
        <end position="792"/>
    </location>
</feature>
<dbReference type="Gene3D" id="2.20.130.20">
    <property type="match status" value="1"/>
</dbReference>
<dbReference type="SUPFAM" id="SSF48239">
    <property type="entry name" value="Terpenoid cyclases/Protein prenyltransferases"/>
    <property type="match status" value="1"/>
</dbReference>
<dbReference type="EnsemblMetazoa" id="CLYHEMT017064.2">
    <property type="protein sequence ID" value="CLYHEMP017064.2"/>
    <property type="gene ID" value="CLYHEMG017064"/>
</dbReference>
<dbReference type="Gene3D" id="2.60.40.1940">
    <property type="match status" value="1"/>
</dbReference>
<dbReference type="Gene3D" id="2.60.40.10">
    <property type="entry name" value="Immunoglobulins"/>
    <property type="match status" value="2"/>
</dbReference>
<feature type="domain" description="Alpha-2-macroglobulin bait region" evidence="11">
    <location>
        <begin position="487"/>
        <end position="681"/>
    </location>
</feature>
<dbReference type="InterPro" id="IPR050473">
    <property type="entry name" value="A2M/Complement_sys"/>
</dbReference>
<evidence type="ECO:0000259" key="12">
    <source>
        <dbReference type="SMART" id="SM01360"/>
    </source>
</evidence>
<evidence type="ECO:0000256" key="5">
    <source>
        <dbReference type="ARBA" id="ARBA00022729"/>
    </source>
</evidence>
<dbReference type="InterPro" id="IPR019742">
    <property type="entry name" value="MacrogloblnA2_CS"/>
</dbReference>
<evidence type="ECO:0000256" key="3">
    <source>
        <dbReference type="ARBA" id="ARBA00022525"/>
    </source>
</evidence>
<dbReference type="Gene3D" id="2.60.120.1540">
    <property type="match status" value="1"/>
</dbReference>
<feature type="signal peptide" evidence="10">
    <location>
        <begin position="1"/>
        <end position="21"/>
    </location>
</feature>
<dbReference type="Pfam" id="PF07678">
    <property type="entry name" value="TED_complement"/>
    <property type="match status" value="1"/>
</dbReference>
<dbReference type="InterPro" id="IPR036595">
    <property type="entry name" value="A-macroglobulin_rcpt-bd_sf"/>
</dbReference>
<evidence type="ECO:0000256" key="4">
    <source>
        <dbReference type="ARBA" id="ARBA00022690"/>
    </source>
</evidence>
<feature type="chain" id="PRO_5029516177" evidence="10">
    <location>
        <begin position="22"/>
        <end position="1552"/>
    </location>
</feature>
<dbReference type="SUPFAM" id="SSF49410">
    <property type="entry name" value="Alpha-macroglobulin receptor domain"/>
    <property type="match status" value="1"/>
</dbReference>
<dbReference type="InterPro" id="IPR002890">
    <property type="entry name" value="MG2"/>
</dbReference>